<reference evidence="2" key="2">
    <citation type="submission" date="2025-08" db="UniProtKB">
        <authorList>
            <consortium name="RefSeq"/>
        </authorList>
    </citation>
    <scope>IDENTIFICATION</scope>
    <source>
        <tissue evidence="2">Leaf</tissue>
    </source>
</reference>
<accession>A0AC58URT9</accession>
<keyword evidence="1" id="KW-1185">Reference proteome</keyword>
<protein>
    <submittedName>
        <fullName evidence="2">Uncharacterized protein LOC142182134</fullName>
    </submittedName>
</protein>
<organism evidence="1 2">
    <name type="scientific">Nicotiana tabacum</name>
    <name type="common">Common tobacco</name>
    <dbReference type="NCBI Taxonomy" id="4097"/>
    <lineage>
        <taxon>Eukaryota</taxon>
        <taxon>Viridiplantae</taxon>
        <taxon>Streptophyta</taxon>
        <taxon>Embryophyta</taxon>
        <taxon>Tracheophyta</taxon>
        <taxon>Spermatophyta</taxon>
        <taxon>Magnoliopsida</taxon>
        <taxon>eudicotyledons</taxon>
        <taxon>Gunneridae</taxon>
        <taxon>Pentapetalae</taxon>
        <taxon>asterids</taxon>
        <taxon>lamiids</taxon>
        <taxon>Solanales</taxon>
        <taxon>Solanaceae</taxon>
        <taxon>Nicotianoideae</taxon>
        <taxon>Nicotianeae</taxon>
        <taxon>Nicotiana</taxon>
    </lineage>
</organism>
<name>A0AC58URT9_TOBAC</name>
<proteinExistence type="predicted"/>
<gene>
    <name evidence="2" type="primary">LOC142182134</name>
</gene>
<sequence length="357" mass="39774">MRVLGCLCFATNLVKGDKFGPRAIRCISGRSIFVSRDVVFHEDVYPFQYNAEDFRVHSQSTSIINNDCLLSPIDSRGVEELGNTHIYTAADAPAHEIHATSSSIPNNASNVEENATVVPEIHAPVVKDEASVPSNIRQSGPPIACDQRSLSAKYQAYVAKVSSETEPTSFYEVTKDMRWIEVMKSEIQALEDNHTWEVVTLPHGKKAIGCKWVYKIKYTASGDIERFKARLVAKRYSQKEGLDYQETFSPVVKIVTVRSVIAIAVAKGWVLHQMNVYNTFLQGDLEEEVYMDLPQGFSYSAGKTQRKYSIELISDAGLTWAKPVGAPVEVNQKLTTAEFDHQFGLTNDTLLADHGAY</sequence>
<dbReference type="RefSeq" id="XP_075112206.1">
    <property type="nucleotide sequence ID" value="XM_075256105.1"/>
</dbReference>
<evidence type="ECO:0000313" key="1">
    <source>
        <dbReference type="Proteomes" id="UP000790787"/>
    </source>
</evidence>
<reference evidence="1" key="1">
    <citation type="journal article" date="2014" name="Nat. Commun.">
        <title>The tobacco genome sequence and its comparison with those of tomato and potato.</title>
        <authorList>
            <person name="Sierro N."/>
            <person name="Battey J.N."/>
            <person name="Ouadi S."/>
            <person name="Bakaher N."/>
            <person name="Bovet L."/>
            <person name="Willig A."/>
            <person name="Goepfert S."/>
            <person name="Peitsch M.C."/>
            <person name="Ivanov N.V."/>
        </authorList>
    </citation>
    <scope>NUCLEOTIDE SEQUENCE [LARGE SCALE GENOMIC DNA]</scope>
</reference>
<dbReference type="Proteomes" id="UP000790787">
    <property type="component" value="Chromosome 6"/>
</dbReference>
<evidence type="ECO:0000313" key="2">
    <source>
        <dbReference type="RefSeq" id="XP_075112206.1"/>
    </source>
</evidence>